<dbReference type="OrthoDB" id="128867at2759"/>
<evidence type="ECO:0000256" key="1">
    <source>
        <dbReference type="ARBA" id="ARBA00022574"/>
    </source>
</evidence>
<proteinExistence type="predicted"/>
<evidence type="ECO:0000313" key="4">
    <source>
        <dbReference type="EMBL" id="CAA7265490.1"/>
    </source>
</evidence>
<name>A0A8S0WD52_CYCAE</name>
<dbReference type="Gene3D" id="2.130.10.10">
    <property type="entry name" value="YVTN repeat-like/Quinoprotein amine dehydrogenase"/>
    <property type="match status" value="1"/>
</dbReference>
<keyword evidence="5" id="KW-1185">Reference proteome</keyword>
<accession>A0A8S0WD52</accession>
<dbReference type="SUPFAM" id="SSF50978">
    <property type="entry name" value="WD40 repeat-like"/>
    <property type="match status" value="1"/>
</dbReference>
<keyword evidence="1" id="KW-0853">WD repeat</keyword>
<dbReference type="InterPro" id="IPR052254">
    <property type="entry name" value="CUL4-DDB1_E3_ligase_receptor"/>
</dbReference>
<keyword evidence="2" id="KW-0677">Repeat</keyword>
<evidence type="ECO:0000256" key="2">
    <source>
        <dbReference type="ARBA" id="ARBA00022737"/>
    </source>
</evidence>
<protein>
    <recommendedName>
        <fullName evidence="6">WD40 repeat-like protein</fullName>
    </recommendedName>
</protein>
<gene>
    <name evidence="4" type="ORF">AAE3_LOCUS7770</name>
</gene>
<dbReference type="Proteomes" id="UP000467700">
    <property type="component" value="Unassembled WGS sequence"/>
</dbReference>
<dbReference type="PANTHER" id="PTHR44472">
    <property type="entry name" value="DDB1- AND CUL4-ASSOCIATED FACTOR 4-RELATED"/>
    <property type="match status" value="1"/>
</dbReference>
<feature type="region of interest" description="Disordered" evidence="3">
    <location>
        <begin position="34"/>
        <end position="75"/>
    </location>
</feature>
<dbReference type="EMBL" id="CACVBS010000049">
    <property type="protein sequence ID" value="CAA7265490.1"/>
    <property type="molecule type" value="Genomic_DNA"/>
</dbReference>
<dbReference type="InterPro" id="IPR015943">
    <property type="entry name" value="WD40/YVTN_repeat-like_dom_sf"/>
</dbReference>
<evidence type="ECO:0000313" key="5">
    <source>
        <dbReference type="Proteomes" id="UP000467700"/>
    </source>
</evidence>
<evidence type="ECO:0000256" key="3">
    <source>
        <dbReference type="SAM" id="MobiDB-lite"/>
    </source>
</evidence>
<organism evidence="4 5">
    <name type="scientific">Cyclocybe aegerita</name>
    <name type="common">Black poplar mushroom</name>
    <name type="synonym">Agrocybe aegerita</name>
    <dbReference type="NCBI Taxonomy" id="1973307"/>
    <lineage>
        <taxon>Eukaryota</taxon>
        <taxon>Fungi</taxon>
        <taxon>Dikarya</taxon>
        <taxon>Basidiomycota</taxon>
        <taxon>Agaricomycotina</taxon>
        <taxon>Agaricomycetes</taxon>
        <taxon>Agaricomycetidae</taxon>
        <taxon>Agaricales</taxon>
        <taxon>Agaricineae</taxon>
        <taxon>Bolbitiaceae</taxon>
        <taxon>Cyclocybe</taxon>
    </lineage>
</organism>
<evidence type="ECO:0008006" key="6">
    <source>
        <dbReference type="Google" id="ProtNLM"/>
    </source>
</evidence>
<reference evidence="4 5" key="1">
    <citation type="submission" date="2020-01" db="EMBL/GenBank/DDBJ databases">
        <authorList>
            <person name="Gupta K D."/>
        </authorList>
    </citation>
    <scope>NUCLEOTIDE SEQUENCE [LARGE SCALE GENOMIC DNA]</scope>
</reference>
<dbReference type="PANTHER" id="PTHR44472:SF1">
    <property type="entry name" value="DDB1 AND CUL4 ASSOCIATED FACTOR 4"/>
    <property type="match status" value="1"/>
</dbReference>
<sequence>MPSKPLEFEPHLPPFMPAELPGFYWDEARNRYFPLSSRPKPPQPPPVAVSKRRNPTPESQSSENGLSRKRKRVYDPWDVNESRRSACSNSMRLRNSHEILCSQYASTSRMTPTRVHPIGSITAFCMTKVGGHDWQFIGDDRGWLYSERKHLPNEPPRFNLHSTINLQASSTISSICVSGSYCVASCFGAARLSVQDLNIAERTYLMTFNTVVDIRSSHLQQKGLVLGTSKRIIYIPDIDVATNFRSLRTNSDVFSVIQRDHLIYAGLRNGTLERYDTRVPDPKSVKLFEGRFEKSGRSPLLHINVLRENELLLSHMNADLSTFDLRFSPTSSTVTPIQVFEGHVNSYRPDLGIAVDQEHDLLFAAGADNRIRGWSLRTGVPFSPPPPTPCLPDQPSNPFTHTFPSQVCALQVTEEGGKSGTCLWASCDKDLYQFHLGQRGAMEND</sequence>
<dbReference type="InterPro" id="IPR036322">
    <property type="entry name" value="WD40_repeat_dom_sf"/>
</dbReference>
<feature type="compositionally biased region" description="Polar residues" evidence="3">
    <location>
        <begin position="56"/>
        <end position="65"/>
    </location>
</feature>
<dbReference type="AlphaFoldDB" id="A0A8S0WD52"/>
<comment type="caution">
    <text evidence="4">The sequence shown here is derived from an EMBL/GenBank/DDBJ whole genome shotgun (WGS) entry which is preliminary data.</text>
</comment>